<accession>A0AAV7VCV9</accession>
<name>A0AAV7VCV9_PLEWA</name>
<dbReference type="EMBL" id="JANPWB010000003">
    <property type="protein sequence ID" value="KAJ1198075.1"/>
    <property type="molecule type" value="Genomic_DNA"/>
</dbReference>
<gene>
    <name evidence="1" type="ORF">NDU88_001919</name>
</gene>
<dbReference type="Proteomes" id="UP001066276">
    <property type="component" value="Chromosome 2_1"/>
</dbReference>
<protein>
    <submittedName>
        <fullName evidence="1">Uncharacterized protein</fullName>
    </submittedName>
</protein>
<evidence type="ECO:0000313" key="2">
    <source>
        <dbReference type="Proteomes" id="UP001066276"/>
    </source>
</evidence>
<keyword evidence="2" id="KW-1185">Reference proteome</keyword>
<comment type="caution">
    <text evidence="1">The sequence shown here is derived from an EMBL/GenBank/DDBJ whole genome shotgun (WGS) entry which is preliminary data.</text>
</comment>
<evidence type="ECO:0000313" key="1">
    <source>
        <dbReference type="EMBL" id="KAJ1198075.1"/>
    </source>
</evidence>
<proteinExistence type="predicted"/>
<reference evidence="1" key="1">
    <citation type="journal article" date="2022" name="bioRxiv">
        <title>Sequencing and chromosome-scale assembly of the giantPleurodeles waltlgenome.</title>
        <authorList>
            <person name="Brown T."/>
            <person name="Elewa A."/>
            <person name="Iarovenko S."/>
            <person name="Subramanian E."/>
            <person name="Araus A.J."/>
            <person name="Petzold A."/>
            <person name="Susuki M."/>
            <person name="Suzuki K.-i.T."/>
            <person name="Hayashi T."/>
            <person name="Toyoda A."/>
            <person name="Oliveira C."/>
            <person name="Osipova E."/>
            <person name="Leigh N.D."/>
            <person name="Simon A."/>
            <person name="Yun M.H."/>
        </authorList>
    </citation>
    <scope>NUCLEOTIDE SEQUENCE</scope>
    <source>
        <strain evidence="1">20211129_DDA</strain>
        <tissue evidence="1">Liver</tissue>
    </source>
</reference>
<sequence>MRRESYPCVPIVVPWRVHRAFFVLPCTLFDPSAQDKERGSSLQSARSGSYLLVRGGMRRPGAAPVRGPVRLLTASSGPRCWTPPKEEGLLPCRSVLARCRTACFDCPNLRVD</sequence>
<organism evidence="1 2">
    <name type="scientific">Pleurodeles waltl</name>
    <name type="common">Iberian ribbed newt</name>
    <dbReference type="NCBI Taxonomy" id="8319"/>
    <lineage>
        <taxon>Eukaryota</taxon>
        <taxon>Metazoa</taxon>
        <taxon>Chordata</taxon>
        <taxon>Craniata</taxon>
        <taxon>Vertebrata</taxon>
        <taxon>Euteleostomi</taxon>
        <taxon>Amphibia</taxon>
        <taxon>Batrachia</taxon>
        <taxon>Caudata</taxon>
        <taxon>Salamandroidea</taxon>
        <taxon>Salamandridae</taxon>
        <taxon>Pleurodelinae</taxon>
        <taxon>Pleurodeles</taxon>
    </lineage>
</organism>
<dbReference type="AlphaFoldDB" id="A0AAV7VCV9"/>